<name>A0AA41QY41_9MICO</name>
<feature type="region of interest" description="Disordered" evidence="1">
    <location>
        <begin position="52"/>
        <end position="88"/>
    </location>
</feature>
<protein>
    <submittedName>
        <fullName evidence="2">Uncharacterized protein</fullName>
    </submittedName>
</protein>
<comment type="caution">
    <text evidence="2">The sequence shown here is derived from an EMBL/GenBank/DDBJ whole genome shotgun (WGS) entry which is preliminary data.</text>
</comment>
<evidence type="ECO:0000313" key="2">
    <source>
        <dbReference type="EMBL" id="MCI4659655.1"/>
    </source>
</evidence>
<dbReference type="Proteomes" id="UP001165341">
    <property type="component" value="Unassembled WGS sequence"/>
</dbReference>
<organism evidence="2 3">
    <name type="scientific">Cryobacterium zhongshanensis</name>
    <dbReference type="NCBI Taxonomy" id="2928153"/>
    <lineage>
        <taxon>Bacteria</taxon>
        <taxon>Bacillati</taxon>
        <taxon>Actinomycetota</taxon>
        <taxon>Actinomycetes</taxon>
        <taxon>Micrococcales</taxon>
        <taxon>Microbacteriaceae</taxon>
        <taxon>Cryobacterium</taxon>
    </lineage>
</organism>
<dbReference type="EMBL" id="JALGAR010000006">
    <property type="protein sequence ID" value="MCI4659655.1"/>
    <property type="molecule type" value="Genomic_DNA"/>
</dbReference>
<sequence>MSDELTAALVALAALSRGIGEGAQHLTCTEAEALAEVLRAAGHEEAAAEIIEGHTAGDDDPDDEHRAGYLIGNSLPADHDAHESEIAP</sequence>
<evidence type="ECO:0000256" key="1">
    <source>
        <dbReference type="SAM" id="MobiDB-lite"/>
    </source>
</evidence>
<gene>
    <name evidence="2" type="ORF">MQH31_17765</name>
</gene>
<evidence type="ECO:0000313" key="3">
    <source>
        <dbReference type="Proteomes" id="UP001165341"/>
    </source>
</evidence>
<dbReference type="AlphaFoldDB" id="A0AA41QY41"/>
<feature type="compositionally biased region" description="Basic and acidic residues" evidence="1">
    <location>
        <begin position="52"/>
        <end position="67"/>
    </location>
</feature>
<keyword evidence="3" id="KW-1185">Reference proteome</keyword>
<accession>A0AA41QY41</accession>
<reference evidence="2" key="1">
    <citation type="submission" date="2022-03" db="EMBL/GenBank/DDBJ databases">
        <title>Cryobacterium sp. nov. strain ZS14-85, isolated from Antarctic soil.</title>
        <authorList>
            <person name="Li J."/>
            <person name="Niu G."/>
        </authorList>
    </citation>
    <scope>NUCLEOTIDE SEQUENCE</scope>
    <source>
        <strain evidence="2">ZS14-85</strain>
    </source>
</reference>
<feature type="compositionally biased region" description="Basic and acidic residues" evidence="1">
    <location>
        <begin position="77"/>
        <end position="88"/>
    </location>
</feature>
<proteinExistence type="predicted"/>
<dbReference type="RefSeq" id="WP_243013146.1">
    <property type="nucleotide sequence ID" value="NZ_JALGAR010000006.1"/>
</dbReference>